<comment type="caution">
    <text evidence="6">The sequence shown here is derived from an EMBL/GenBank/DDBJ whole genome shotgun (WGS) entry which is preliminary data.</text>
</comment>
<keyword evidence="7" id="KW-1185">Reference proteome</keyword>
<dbReference type="InterPro" id="IPR000157">
    <property type="entry name" value="TIR_dom"/>
</dbReference>
<dbReference type="GO" id="GO:0061809">
    <property type="term" value="F:NAD+ nucleosidase activity, cyclic ADP-ribose generating"/>
    <property type="evidence" value="ECO:0007669"/>
    <property type="project" value="UniProtKB-EC"/>
</dbReference>
<evidence type="ECO:0000256" key="4">
    <source>
        <dbReference type="ARBA" id="ARBA00047304"/>
    </source>
</evidence>
<dbReference type="InterPro" id="IPR035897">
    <property type="entry name" value="Toll_tir_struct_dom_sf"/>
</dbReference>
<evidence type="ECO:0000313" key="6">
    <source>
        <dbReference type="EMBL" id="DAD46076.1"/>
    </source>
</evidence>
<dbReference type="FunFam" id="3.40.50.10140:FF:000007">
    <property type="entry name" value="Disease resistance protein (TIR-NBS-LRR class)"/>
    <property type="match status" value="1"/>
</dbReference>
<proteinExistence type="predicted"/>
<accession>A0A822ZT43</accession>
<dbReference type="SUPFAM" id="SSF52200">
    <property type="entry name" value="Toll/Interleukin receptor TIR domain"/>
    <property type="match status" value="1"/>
</dbReference>
<evidence type="ECO:0000259" key="5">
    <source>
        <dbReference type="PROSITE" id="PS50104"/>
    </source>
</evidence>
<name>A0A822ZT43_NELNU</name>
<dbReference type="SMART" id="SM00255">
    <property type="entry name" value="TIR"/>
    <property type="match status" value="1"/>
</dbReference>
<dbReference type="PANTHER" id="PTHR32009">
    <property type="entry name" value="TMV RESISTANCE PROTEIN N-LIKE"/>
    <property type="match status" value="1"/>
</dbReference>
<evidence type="ECO:0000256" key="2">
    <source>
        <dbReference type="ARBA" id="ARBA00022801"/>
    </source>
</evidence>
<evidence type="ECO:0000256" key="3">
    <source>
        <dbReference type="ARBA" id="ARBA00023027"/>
    </source>
</evidence>
<evidence type="ECO:0000313" key="7">
    <source>
        <dbReference type="Proteomes" id="UP000607653"/>
    </source>
</evidence>
<keyword evidence="2" id="KW-0378">Hydrolase</keyword>
<reference evidence="6 7" key="1">
    <citation type="journal article" date="2020" name="Mol. Biol. Evol.">
        <title>Distinct Expression and Methylation Patterns for Genes with Different Fates following a Single Whole-Genome Duplication in Flowering Plants.</title>
        <authorList>
            <person name="Shi T."/>
            <person name="Rahmani R.S."/>
            <person name="Gugger P.F."/>
            <person name="Wang M."/>
            <person name="Li H."/>
            <person name="Zhang Y."/>
            <person name="Li Z."/>
            <person name="Wang Q."/>
            <person name="Van de Peer Y."/>
            <person name="Marchal K."/>
            <person name="Chen J."/>
        </authorList>
    </citation>
    <scope>NUCLEOTIDE SEQUENCE [LARGE SCALE GENOMIC DNA]</scope>
    <source>
        <tissue evidence="6">Leaf</tissue>
    </source>
</reference>
<dbReference type="GO" id="GO:0007165">
    <property type="term" value="P:signal transduction"/>
    <property type="evidence" value="ECO:0007669"/>
    <property type="project" value="InterPro"/>
</dbReference>
<dbReference type="PANTHER" id="PTHR32009:SF39">
    <property type="entry name" value="TIR DOMAIN-CONTAINING PROTEIN"/>
    <property type="match status" value="1"/>
</dbReference>
<dbReference type="AlphaFoldDB" id="A0A822ZT43"/>
<protein>
    <recommendedName>
        <fullName evidence="1">ADP-ribosyl cyclase/cyclic ADP-ribose hydrolase</fullName>
        <ecNumber evidence="1">3.2.2.6</ecNumber>
    </recommendedName>
</protein>
<gene>
    <name evidence="6" type="ORF">HUJ06_004306</name>
</gene>
<dbReference type="EC" id="3.2.2.6" evidence="1"/>
<keyword evidence="3" id="KW-0520">NAD</keyword>
<dbReference type="Proteomes" id="UP000607653">
    <property type="component" value="Unassembled WGS sequence"/>
</dbReference>
<organism evidence="6 7">
    <name type="scientific">Nelumbo nucifera</name>
    <name type="common">Sacred lotus</name>
    <dbReference type="NCBI Taxonomy" id="4432"/>
    <lineage>
        <taxon>Eukaryota</taxon>
        <taxon>Viridiplantae</taxon>
        <taxon>Streptophyta</taxon>
        <taxon>Embryophyta</taxon>
        <taxon>Tracheophyta</taxon>
        <taxon>Spermatophyta</taxon>
        <taxon>Magnoliopsida</taxon>
        <taxon>Proteales</taxon>
        <taxon>Nelumbonaceae</taxon>
        <taxon>Nelumbo</taxon>
    </lineage>
</organism>
<feature type="domain" description="TIR" evidence="5">
    <location>
        <begin position="16"/>
        <end position="171"/>
    </location>
</feature>
<sequence>MAAMKTQRASSSTRRWNYDVFLSFRYEDHRRNFTDQLYSALVQRGIYTYKDDREQLKRGQATFSQLLKAIEESRIAIVVFSRNYASSRWCLDELVKILECRKTMGQLVLPVFYDVDPSDVRNQSGSFAEAFAQHEEHFKAVEMMEEVQRWRLALTEASNLSGWDLQNVSFR</sequence>
<evidence type="ECO:0000256" key="1">
    <source>
        <dbReference type="ARBA" id="ARBA00011982"/>
    </source>
</evidence>
<dbReference type="Pfam" id="PF01582">
    <property type="entry name" value="TIR"/>
    <property type="match status" value="1"/>
</dbReference>
<dbReference type="PROSITE" id="PS50104">
    <property type="entry name" value="TIR"/>
    <property type="match status" value="1"/>
</dbReference>
<comment type="catalytic activity">
    <reaction evidence="4">
        <text>NAD(+) + H2O = ADP-D-ribose + nicotinamide + H(+)</text>
        <dbReference type="Rhea" id="RHEA:16301"/>
        <dbReference type="ChEBI" id="CHEBI:15377"/>
        <dbReference type="ChEBI" id="CHEBI:15378"/>
        <dbReference type="ChEBI" id="CHEBI:17154"/>
        <dbReference type="ChEBI" id="CHEBI:57540"/>
        <dbReference type="ChEBI" id="CHEBI:57967"/>
        <dbReference type="EC" id="3.2.2.6"/>
    </reaction>
    <physiologicalReaction direction="left-to-right" evidence="4">
        <dbReference type="Rhea" id="RHEA:16302"/>
    </physiologicalReaction>
</comment>
<dbReference type="Gene3D" id="3.40.50.10140">
    <property type="entry name" value="Toll/interleukin-1 receptor homology (TIR) domain"/>
    <property type="match status" value="1"/>
</dbReference>
<dbReference type="EMBL" id="DUZY01000007">
    <property type="protein sequence ID" value="DAD46076.1"/>
    <property type="molecule type" value="Genomic_DNA"/>
</dbReference>